<keyword evidence="2 3" id="KW-0040">ANK repeat</keyword>
<dbReference type="Pfam" id="PF12796">
    <property type="entry name" value="Ank_2"/>
    <property type="match status" value="1"/>
</dbReference>
<proteinExistence type="predicted"/>
<gene>
    <name evidence="5" type="ORF">C1H76_0497</name>
</gene>
<dbReference type="PROSITE" id="PS50297">
    <property type="entry name" value="ANK_REP_REGION"/>
    <property type="match status" value="2"/>
</dbReference>
<sequence length="279" mass="30709">MIKDSRSATESVGNHRRQQSPAKDAIQKRREQNRRSQQNYRRRVHNRLQLLDRVLQGNETNDTLVEELLAKSDTAKKPANDIDTNQPDVFTTDQAQSLPWSTQVLSPRSLNEGLWPCEDQDFKDASENLVPALSTPWNPSFHETAPSTIPNPLLSPVQPKRVTAEDKLARSLADENPLCSDDSGLNPILYDAALHGRVSIVRILLDQGADPYVQNARGQTALHAAAQTGSEAISRLLLDHGIDVDIRDRDGATALRIAAIAGFDNVAKLLIGAGAQLDH</sequence>
<feature type="compositionally biased region" description="Basic and acidic residues" evidence="4">
    <location>
        <begin position="25"/>
        <end position="34"/>
    </location>
</feature>
<evidence type="ECO:0000256" key="3">
    <source>
        <dbReference type="PROSITE-ProRule" id="PRU00023"/>
    </source>
</evidence>
<dbReference type="PRINTS" id="PR01415">
    <property type="entry name" value="ANKYRIN"/>
</dbReference>
<dbReference type="Gene3D" id="1.25.40.20">
    <property type="entry name" value="Ankyrin repeat-containing domain"/>
    <property type="match status" value="1"/>
</dbReference>
<comment type="caution">
    <text evidence="5">The sequence shown here is derived from an EMBL/GenBank/DDBJ whole genome shotgun (WGS) entry which is preliminary data.</text>
</comment>
<evidence type="ECO:0000256" key="2">
    <source>
        <dbReference type="ARBA" id="ARBA00023043"/>
    </source>
</evidence>
<dbReference type="AlphaFoldDB" id="A0A4U7B6V9"/>
<feature type="repeat" description="ANK" evidence="3">
    <location>
        <begin position="250"/>
        <end position="279"/>
    </location>
</feature>
<organism evidence="5 6">
    <name type="scientific">Elsinoe australis</name>
    <dbReference type="NCBI Taxonomy" id="40998"/>
    <lineage>
        <taxon>Eukaryota</taxon>
        <taxon>Fungi</taxon>
        <taxon>Dikarya</taxon>
        <taxon>Ascomycota</taxon>
        <taxon>Pezizomycotina</taxon>
        <taxon>Dothideomycetes</taxon>
        <taxon>Dothideomycetidae</taxon>
        <taxon>Myriangiales</taxon>
        <taxon>Elsinoaceae</taxon>
        <taxon>Elsinoe</taxon>
    </lineage>
</organism>
<accession>A0A4U7B6V9</accession>
<dbReference type="Proteomes" id="UP000308133">
    <property type="component" value="Unassembled WGS sequence"/>
</dbReference>
<feature type="repeat" description="ANK" evidence="3">
    <location>
        <begin position="189"/>
        <end position="216"/>
    </location>
</feature>
<dbReference type="PROSITE" id="PS50088">
    <property type="entry name" value="ANK_REPEAT"/>
    <property type="match status" value="3"/>
</dbReference>
<evidence type="ECO:0000313" key="5">
    <source>
        <dbReference type="EMBL" id="TKX27203.1"/>
    </source>
</evidence>
<evidence type="ECO:0000313" key="6">
    <source>
        <dbReference type="Proteomes" id="UP000308133"/>
    </source>
</evidence>
<evidence type="ECO:0000256" key="4">
    <source>
        <dbReference type="SAM" id="MobiDB-lite"/>
    </source>
</evidence>
<feature type="region of interest" description="Disordered" evidence="4">
    <location>
        <begin position="1"/>
        <end position="45"/>
    </location>
</feature>
<dbReference type="InterPro" id="IPR002110">
    <property type="entry name" value="Ankyrin_rpt"/>
</dbReference>
<dbReference type="CDD" id="cd14688">
    <property type="entry name" value="bZIP_YAP"/>
    <property type="match status" value="1"/>
</dbReference>
<dbReference type="InterPro" id="IPR036770">
    <property type="entry name" value="Ankyrin_rpt-contain_sf"/>
</dbReference>
<dbReference type="PANTHER" id="PTHR24198">
    <property type="entry name" value="ANKYRIN REPEAT AND PROTEIN KINASE DOMAIN-CONTAINING PROTEIN"/>
    <property type="match status" value="1"/>
</dbReference>
<name>A0A4U7B6V9_9PEZI</name>
<dbReference type="EMBL" id="PTQR01000006">
    <property type="protein sequence ID" value="TKX27203.1"/>
    <property type="molecule type" value="Genomic_DNA"/>
</dbReference>
<protein>
    <submittedName>
        <fullName evidence="5">Ankyrin repeat-containing protein 1</fullName>
    </submittedName>
</protein>
<evidence type="ECO:0000256" key="1">
    <source>
        <dbReference type="ARBA" id="ARBA00022737"/>
    </source>
</evidence>
<dbReference type="PANTHER" id="PTHR24198:SF165">
    <property type="entry name" value="ANKYRIN REPEAT-CONTAINING PROTEIN-RELATED"/>
    <property type="match status" value="1"/>
</dbReference>
<dbReference type="SMART" id="SM00248">
    <property type="entry name" value="ANK"/>
    <property type="match status" value="3"/>
</dbReference>
<keyword evidence="1" id="KW-0677">Repeat</keyword>
<feature type="repeat" description="ANK" evidence="3">
    <location>
        <begin position="217"/>
        <end position="249"/>
    </location>
</feature>
<dbReference type="SUPFAM" id="SSF48403">
    <property type="entry name" value="Ankyrin repeat"/>
    <property type="match status" value="1"/>
</dbReference>
<reference evidence="5 6" key="1">
    <citation type="submission" date="2018-02" db="EMBL/GenBank/DDBJ databases">
        <title>Draft genome sequences of Elsinoe sp., causing black scab on jojoba.</title>
        <authorList>
            <person name="Stodart B."/>
            <person name="Jeffress S."/>
            <person name="Ash G."/>
            <person name="Arun Chinnappa K."/>
        </authorList>
    </citation>
    <scope>NUCLEOTIDE SEQUENCE [LARGE SCALE GENOMIC DNA]</scope>
    <source>
        <strain evidence="5 6">Hillstone_2</strain>
    </source>
</reference>